<name>A0A1V6SNS7_9EURO</name>
<reference evidence="6" key="1">
    <citation type="journal article" date="2017" name="Nat. Microbiol.">
        <title>Global analysis of biosynthetic gene clusters reveals vast potential of secondary metabolite production in Penicillium species.</title>
        <authorList>
            <person name="Nielsen J.C."/>
            <person name="Grijseels S."/>
            <person name="Prigent S."/>
            <person name="Ji B."/>
            <person name="Dainat J."/>
            <person name="Nielsen K.F."/>
            <person name="Frisvad J.C."/>
            <person name="Workman M."/>
            <person name="Nielsen J."/>
        </authorList>
    </citation>
    <scope>NUCLEOTIDE SEQUENCE [LARGE SCALE GENOMIC DNA]</scope>
    <source>
        <strain evidence="6">IBT 24891</strain>
    </source>
</reference>
<evidence type="ECO:0000256" key="2">
    <source>
        <dbReference type="ARBA" id="ARBA00022857"/>
    </source>
</evidence>
<proteinExistence type="inferred from homology"/>
<keyword evidence="2" id="KW-0521">NADP</keyword>
<comment type="similarity">
    <text evidence="1 4">Belongs to the short-chain dehydrogenases/reductases (SDR) family.</text>
</comment>
<dbReference type="AlphaFoldDB" id="A0A1V6SNS7"/>
<evidence type="ECO:0000256" key="3">
    <source>
        <dbReference type="ARBA" id="ARBA00023002"/>
    </source>
</evidence>
<dbReference type="Gene3D" id="3.40.50.720">
    <property type="entry name" value="NAD(P)-binding Rossmann-like Domain"/>
    <property type="match status" value="1"/>
</dbReference>
<sequence length="309" mass="32905">MATPELDPDAQVKALAFTKKNYRDVYPAVDPSGASISQAGKVIVITGGSRGLGRLGFAASFARANAAALILLGRSAEGLAETERMVNDINPATKVLSIAVDITDEKGVNEAFKTAVDKFGVPHVLVNNAGALIKLDTIVNTDVESWWKTHEINVKGTFIATKAFLKYTGDAPSVPTTIINVISMSTQGVAPGFNSYSPAKLAVCKFTQFLAVEHPTITSINIDPGIVATDMAHSVPYLAPFIGDTPELVGGTAVWLSSGDKSFLSGKYVLVCWDVEELERRKAEIKESKLLTFKLDGEFGGLDVTVEKA</sequence>
<evidence type="ECO:0000256" key="1">
    <source>
        <dbReference type="ARBA" id="ARBA00006484"/>
    </source>
</evidence>
<evidence type="ECO:0000313" key="5">
    <source>
        <dbReference type="EMBL" id="OQE15233.1"/>
    </source>
</evidence>
<accession>A0A1V6SNS7</accession>
<dbReference type="CDD" id="cd05233">
    <property type="entry name" value="SDR_c"/>
    <property type="match status" value="1"/>
</dbReference>
<dbReference type="SUPFAM" id="SSF51735">
    <property type="entry name" value="NAD(P)-binding Rossmann-fold domains"/>
    <property type="match status" value="1"/>
</dbReference>
<dbReference type="Proteomes" id="UP000191285">
    <property type="component" value="Unassembled WGS sequence"/>
</dbReference>
<dbReference type="PANTHER" id="PTHR42760">
    <property type="entry name" value="SHORT-CHAIN DEHYDROGENASES/REDUCTASES FAMILY MEMBER"/>
    <property type="match status" value="1"/>
</dbReference>
<dbReference type="InterPro" id="IPR036291">
    <property type="entry name" value="NAD(P)-bd_dom_sf"/>
</dbReference>
<dbReference type="Pfam" id="PF00106">
    <property type="entry name" value="adh_short"/>
    <property type="match status" value="1"/>
</dbReference>
<dbReference type="InterPro" id="IPR002347">
    <property type="entry name" value="SDR_fam"/>
</dbReference>
<dbReference type="GO" id="GO:0016616">
    <property type="term" value="F:oxidoreductase activity, acting on the CH-OH group of donors, NAD or NADP as acceptor"/>
    <property type="evidence" value="ECO:0007669"/>
    <property type="project" value="TreeGrafter"/>
</dbReference>
<organism evidence="5 6">
    <name type="scientific">Penicillium steckii</name>
    <dbReference type="NCBI Taxonomy" id="303698"/>
    <lineage>
        <taxon>Eukaryota</taxon>
        <taxon>Fungi</taxon>
        <taxon>Dikarya</taxon>
        <taxon>Ascomycota</taxon>
        <taxon>Pezizomycotina</taxon>
        <taxon>Eurotiomycetes</taxon>
        <taxon>Eurotiomycetidae</taxon>
        <taxon>Eurotiales</taxon>
        <taxon>Aspergillaceae</taxon>
        <taxon>Penicillium</taxon>
    </lineage>
</organism>
<keyword evidence="3" id="KW-0560">Oxidoreductase</keyword>
<gene>
    <name evidence="5" type="ORF">PENSTE_c029G06692</name>
</gene>
<dbReference type="PANTHER" id="PTHR42760:SF37">
    <property type="entry name" value="CLAVALDEHYDE DEHYDROGENASE"/>
    <property type="match status" value="1"/>
</dbReference>
<protein>
    <submittedName>
        <fullName evidence="5">Uncharacterized protein</fullName>
    </submittedName>
</protein>
<dbReference type="OrthoDB" id="1933717at2759"/>
<dbReference type="EMBL" id="MLKD01000029">
    <property type="protein sequence ID" value="OQE15233.1"/>
    <property type="molecule type" value="Genomic_DNA"/>
</dbReference>
<keyword evidence="6" id="KW-1185">Reference proteome</keyword>
<evidence type="ECO:0000313" key="6">
    <source>
        <dbReference type="Proteomes" id="UP000191285"/>
    </source>
</evidence>
<evidence type="ECO:0000256" key="4">
    <source>
        <dbReference type="RuleBase" id="RU000363"/>
    </source>
</evidence>
<dbReference type="STRING" id="303698.A0A1V6SNS7"/>
<dbReference type="PRINTS" id="PR00080">
    <property type="entry name" value="SDRFAMILY"/>
</dbReference>
<comment type="caution">
    <text evidence="5">The sequence shown here is derived from an EMBL/GenBank/DDBJ whole genome shotgun (WGS) entry which is preliminary data.</text>
</comment>
<dbReference type="PRINTS" id="PR00081">
    <property type="entry name" value="GDHRDH"/>
</dbReference>